<keyword evidence="6 8" id="KW-0862">Zinc</keyword>
<keyword evidence="4 8" id="KW-0479">Metal-binding</keyword>
<evidence type="ECO:0000256" key="1">
    <source>
        <dbReference type="ARBA" id="ARBA00004984"/>
    </source>
</evidence>
<dbReference type="NCBIfam" id="NF006679">
    <property type="entry name" value="PRK09228.1"/>
    <property type="match status" value="1"/>
</dbReference>
<comment type="pathway">
    <text evidence="1 8">Purine metabolism; guanine degradation; xanthine from guanine: step 1/1.</text>
</comment>
<dbReference type="InterPro" id="IPR006680">
    <property type="entry name" value="Amidohydro-rel"/>
</dbReference>
<comment type="function">
    <text evidence="8">Catalyzes the hydrolytic deamination of guanine, producing xanthine and ammonia.</text>
</comment>
<dbReference type="Gene3D" id="2.30.40.10">
    <property type="entry name" value="Urease, subunit C, domain 1"/>
    <property type="match status" value="1"/>
</dbReference>
<gene>
    <name evidence="10" type="ORF">DB30_07879</name>
</gene>
<comment type="cofactor">
    <cofactor evidence="8">
        <name>Zn(2+)</name>
        <dbReference type="ChEBI" id="CHEBI:29105"/>
    </cofactor>
    <text evidence="8">Binds 1 zinc ion per subunit.</text>
</comment>
<sequence length="401" mass="42443">MLAPDPDAPRVSLVPDAVVRIDDAGVIASVEAAPADCALPQTWPGAVIVPGFIDVHLHFPQTRVIGSASGPLLPWLERSVFPEERRFADKDYAATVANEFCDAMIAQGTTSAAIYSSSHPGATEQLFAALARRGLRAATGLTLMDRHAPAALLRSAADALAASEGLLERWHGYDRGRLQLSMIPRFAISCTPELMDAAGAFAATHGLLIQSHISENLDEIAKTLELFPGQRDYLGVYEAHGCATANTILAHCIHLSDHEWSRFVDRNIAIAHCPDSNFFLGSGAMPLQAALDRGLRVGLGTDVGAGRTFSVRRVAAAAHDAALLHGAALSPQALLWLATRGGARALGRGQLGCVAPGFEADFAVIDLPLLGSSDLDTIIDALLFRHDAGPVRATLVRGRVL</sequence>
<comment type="catalytic activity">
    <reaction evidence="8">
        <text>guanine + H2O + H(+) = xanthine + NH4(+)</text>
        <dbReference type="Rhea" id="RHEA:14665"/>
        <dbReference type="ChEBI" id="CHEBI:15377"/>
        <dbReference type="ChEBI" id="CHEBI:15378"/>
        <dbReference type="ChEBI" id="CHEBI:16235"/>
        <dbReference type="ChEBI" id="CHEBI:17712"/>
        <dbReference type="ChEBI" id="CHEBI:28938"/>
        <dbReference type="EC" id="3.5.4.3"/>
    </reaction>
</comment>
<dbReference type="InterPro" id="IPR014311">
    <property type="entry name" value="Guanine_deaminase"/>
</dbReference>
<comment type="caution">
    <text evidence="10">The sequence shown here is derived from an EMBL/GenBank/DDBJ whole genome shotgun (WGS) entry which is preliminary data.</text>
</comment>
<dbReference type="GO" id="GO:0005829">
    <property type="term" value="C:cytosol"/>
    <property type="evidence" value="ECO:0007669"/>
    <property type="project" value="TreeGrafter"/>
</dbReference>
<reference evidence="10 11" key="1">
    <citation type="submission" date="2014-12" db="EMBL/GenBank/DDBJ databases">
        <title>Genome assembly of Enhygromyxa salina DSM 15201.</title>
        <authorList>
            <person name="Sharma G."/>
            <person name="Subramanian S."/>
        </authorList>
    </citation>
    <scope>NUCLEOTIDE SEQUENCE [LARGE SCALE GENOMIC DNA]</scope>
    <source>
        <strain evidence="10 11">DSM 15201</strain>
    </source>
</reference>
<dbReference type="InterPro" id="IPR051607">
    <property type="entry name" value="Metallo-dep_hydrolases"/>
</dbReference>
<organism evidence="10 11">
    <name type="scientific">Enhygromyxa salina</name>
    <dbReference type="NCBI Taxonomy" id="215803"/>
    <lineage>
        <taxon>Bacteria</taxon>
        <taxon>Pseudomonadati</taxon>
        <taxon>Myxococcota</taxon>
        <taxon>Polyangia</taxon>
        <taxon>Nannocystales</taxon>
        <taxon>Nannocystaceae</taxon>
        <taxon>Enhygromyxa</taxon>
    </lineage>
</organism>
<evidence type="ECO:0000256" key="3">
    <source>
        <dbReference type="ARBA" id="ARBA00012781"/>
    </source>
</evidence>
<dbReference type="EMBL" id="JMCC02000090">
    <property type="protein sequence ID" value="KIG13671.1"/>
    <property type="molecule type" value="Genomic_DNA"/>
</dbReference>
<dbReference type="Gene3D" id="3.20.20.140">
    <property type="entry name" value="Metal-dependent hydrolases"/>
    <property type="match status" value="1"/>
</dbReference>
<keyword evidence="5 8" id="KW-0378">Hydrolase</keyword>
<evidence type="ECO:0000256" key="6">
    <source>
        <dbReference type="ARBA" id="ARBA00022833"/>
    </source>
</evidence>
<dbReference type="InterPro" id="IPR011059">
    <property type="entry name" value="Metal-dep_hydrolase_composite"/>
</dbReference>
<feature type="domain" description="Amidohydrolase-related" evidence="9">
    <location>
        <begin position="47"/>
        <end position="400"/>
    </location>
</feature>
<dbReference type="SUPFAM" id="SSF51338">
    <property type="entry name" value="Composite domain of metallo-dependent hydrolases"/>
    <property type="match status" value="1"/>
</dbReference>
<dbReference type="GO" id="GO:0008892">
    <property type="term" value="F:guanine deaminase activity"/>
    <property type="evidence" value="ECO:0007669"/>
    <property type="project" value="UniProtKB-UniRule"/>
</dbReference>
<dbReference type="PANTHER" id="PTHR11271">
    <property type="entry name" value="GUANINE DEAMINASE"/>
    <property type="match status" value="1"/>
</dbReference>
<evidence type="ECO:0000256" key="4">
    <source>
        <dbReference type="ARBA" id="ARBA00022723"/>
    </source>
</evidence>
<protein>
    <recommendedName>
        <fullName evidence="3 7">Guanine deaminase</fullName>
        <shortName evidence="8">Guanase</shortName>
        <ecNumber evidence="3 7">3.5.4.3</ecNumber>
    </recommendedName>
    <alternativeName>
        <fullName evidence="8">Guanine aminohydrolase</fullName>
    </alternativeName>
</protein>
<dbReference type="InterPro" id="IPR032466">
    <property type="entry name" value="Metal_Hydrolase"/>
</dbReference>
<dbReference type="Proteomes" id="UP000031599">
    <property type="component" value="Unassembled WGS sequence"/>
</dbReference>
<dbReference type="Pfam" id="PF01979">
    <property type="entry name" value="Amidohydro_1"/>
    <property type="match status" value="1"/>
</dbReference>
<evidence type="ECO:0000313" key="10">
    <source>
        <dbReference type="EMBL" id="KIG13671.1"/>
    </source>
</evidence>
<dbReference type="EC" id="3.5.4.3" evidence="3 7"/>
<proteinExistence type="inferred from homology"/>
<name>A0A0C2CR74_9BACT</name>
<evidence type="ECO:0000256" key="7">
    <source>
        <dbReference type="NCBIfam" id="TIGR02967"/>
    </source>
</evidence>
<evidence type="ECO:0000313" key="11">
    <source>
        <dbReference type="Proteomes" id="UP000031599"/>
    </source>
</evidence>
<dbReference type="UniPathway" id="UPA00603">
    <property type="reaction ID" value="UER00660"/>
</dbReference>
<dbReference type="SUPFAM" id="SSF51556">
    <property type="entry name" value="Metallo-dependent hydrolases"/>
    <property type="match status" value="1"/>
</dbReference>
<evidence type="ECO:0000256" key="5">
    <source>
        <dbReference type="ARBA" id="ARBA00022801"/>
    </source>
</evidence>
<dbReference type="GO" id="GO:0008270">
    <property type="term" value="F:zinc ion binding"/>
    <property type="evidence" value="ECO:0007669"/>
    <property type="project" value="UniProtKB-UniRule"/>
</dbReference>
<accession>A0A0C2CR74</accession>
<evidence type="ECO:0000256" key="8">
    <source>
        <dbReference type="RuleBase" id="RU366009"/>
    </source>
</evidence>
<dbReference type="AlphaFoldDB" id="A0A0C2CR74"/>
<comment type="similarity">
    <text evidence="2 8">Belongs to the metallo-dependent hydrolases superfamily. ATZ/TRZ family.</text>
</comment>
<dbReference type="NCBIfam" id="TIGR02967">
    <property type="entry name" value="guan_deamin"/>
    <property type="match status" value="1"/>
</dbReference>
<dbReference type="GO" id="GO:0006147">
    <property type="term" value="P:guanine catabolic process"/>
    <property type="evidence" value="ECO:0007669"/>
    <property type="project" value="UniProtKB-UniRule"/>
</dbReference>
<evidence type="ECO:0000259" key="9">
    <source>
        <dbReference type="Pfam" id="PF01979"/>
    </source>
</evidence>
<dbReference type="PANTHER" id="PTHR11271:SF6">
    <property type="entry name" value="GUANINE DEAMINASE"/>
    <property type="match status" value="1"/>
</dbReference>
<evidence type="ECO:0000256" key="2">
    <source>
        <dbReference type="ARBA" id="ARBA00006745"/>
    </source>
</evidence>